<dbReference type="InterPro" id="IPR004358">
    <property type="entry name" value="Sig_transdc_His_kin-like_C"/>
</dbReference>
<dbReference type="PROSITE" id="PS50109">
    <property type="entry name" value="HIS_KIN"/>
    <property type="match status" value="1"/>
</dbReference>
<accession>A0A172TNL1</accession>
<dbReference type="SMART" id="SM00388">
    <property type="entry name" value="HisKA"/>
    <property type="match status" value="1"/>
</dbReference>
<evidence type="ECO:0000256" key="8">
    <source>
        <dbReference type="ARBA" id="ARBA00022741"/>
    </source>
</evidence>
<keyword evidence="9" id="KW-0418">Kinase</keyword>
<dbReference type="SUPFAM" id="SSF55874">
    <property type="entry name" value="ATPase domain of HSP90 chaperone/DNA topoisomerase II/histidine kinase"/>
    <property type="match status" value="1"/>
</dbReference>
<dbReference type="InterPro" id="IPR003661">
    <property type="entry name" value="HisK_dim/P_dom"/>
</dbReference>
<dbReference type="InterPro" id="IPR036097">
    <property type="entry name" value="HisK_dim/P_sf"/>
</dbReference>
<dbReference type="SMART" id="SM00304">
    <property type="entry name" value="HAMP"/>
    <property type="match status" value="1"/>
</dbReference>
<keyword evidence="13 14" id="KW-0472">Membrane</keyword>
<evidence type="ECO:0000313" key="17">
    <source>
        <dbReference type="EMBL" id="ANE48566.1"/>
    </source>
</evidence>
<dbReference type="GO" id="GO:0005524">
    <property type="term" value="F:ATP binding"/>
    <property type="evidence" value="ECO:0007669"/>
    <property type="project" value="UniProtKB-KW"/>
</dbReference>
<gene>
    <name evidence="17" type="ORF">SY83_22315</name>
</gene>
<evidence type="ECO:0000256" key="13">
    <source>
        <dbReference type="ARBA" id="ARBA00023136"/>
    </source>
</evidence>
<evidence type="ECO:0000256" key="11">
    <source>
        <dbReference type="ARBA" id="ARBA00022989"/>
    </source>
</evidence>
<dbReference type="SUPFAM" id="SSF47384">
    <property type="entry name" value="Homodimeric domain of signal transducing histidine kinase"/>
    <property type="match status" value="1"/>
</dbReference>
<evidence type="ECO:0000256" key="9">
    <source>
        <dbReference type="ARBA" id="ARBA00022777"/>
    </source>
</evidence>
<feature type="transmembrane region" description="Helical" evidence="14">
    <location>
        <begin position="168"/>
        <end position="189"/>
    </location>
</feature>
<evidence type="ECO:0000313" key="18">
    <source>
        <dbReference type="Proteomes" id="UP000076927"/>
    </source>
</evidence>
<evidence type="ECO:0000256" key="5">
    <source>
        <dbReference type="ARBA" id="ARBA00022553"/>
    </source>
</evidence>
<comment type="subcellular location">
    <subcellularLocation>
        <location evidence="2">Cell membrane</location>
        <topology evidence="2">Multi-pass membrane protein</topology>
    </subcellularLocation>
</comment>
<dbReference type="KEGG" id="pswu:SY83_22315"/>
<dbReference type="InterPro" id="IPR003660">
    <property type="entry name" value="HAMP_dom"/>
</dbReference>
<dbReference type="Pfam" id="PF00512">
    <property type="entry name" value="HisKA"/>
    <property type="match status" value="1"/>
</dbReference>
<feature type="domain" description="Histidine kinase" evidence="15">
    <location>
        <begin position="259"/>
        <end position="485"/>
    </location>
</feature>
<evidence type="ECO:0000256" key="2">
    <source>
        <dbReference type="ARBA" id="ARBA00004651"/>
    </source>
</evidence>
<keyword evidence="11 14" id="KW-1133">Transmembrane helix</keyword>
<keyword evidence="8" id="KW-0547">Nucleotide-binding</keyword>
<dbReference type="Proteomes" id="UP000076927">
    <property type="component" value="Chromosome"/>
</dbReference>
<evidence type="ECO:0000256" key="10">
    <source>
        <dbReference type="ARBA" id="ARBA00022840"/>
    </source>
</evidence>
<dbReference type="InterPro" id="IPR036890">
    <property type="entry name" value="HATPase_C_sf"/>
</dbReference>
<feature type="domain" description="HAMP" evidence="16">
    <location>
        <begin position="190"/>
        <end position="244"/>
    </location>
</feature>
<dbReference type="CDD" id="cd00075">
    <property type="entry name" value="HATPase"/>
    <property type="match status" value="1"/>
</dbReference>
<dbReference type="EMBL" id="CP011388">
    <property type="protein sequence ID" value="ANE48566.1"/>
    <property type="molecule type" value="Genomic_DNA"/>
</dbReference>
<sequence length="490" mass="54930">MSIRLRLTLWYTLILAVMITTFSMALYGFFSYQLYSSVKKELDSQSKYINSKARVYEEPYGDGARYTVIFPQLDTFKNSNIYFQSVYPGGELMNKSNTLGKFELGRTEATLKRAKEGQAFFVKEKVGDITVYVYNTPYQLIGSGEVIGVLQVATRVDSIDSWLNTMKFSLSLAGFGVILLAASLGFFLARKALKPIDHVIVAANQIERGSDLGKRIKYNGPRDEIGRLTDTFNSLLSRIQVMYSDMEEAYRAQRRFVSDASHELRTPLTTIRGNVDLLERMWKNAAVPEDLVAPANREMSLEAMRDIADEAERMSRLVNDLLALARADAGQELQKEPVEIHGLVEEVVRRAQFLPHEAEWKAGDLHALEEAVVNGNKDLLQQLLFIFIENAFKYTSEGFVKLDAVKGEGSVGIRIEDTGMGMDKSHVPLIFERFYRADASRGETSGTGLGLSIAKWIIDQHEGSVEVSTSLGIGTTFTIWLPASFPRTVE</sequence>
<dbReference type="AlphaFoldDB" id="A0A172TNL1"/>
<protein>
    <recommendedName>
        <fullName evidence="3">histidine kinase</fullName>
        <ecNumber evidence="3">2.7.13.3</ecNumber>
    </recommendedName>
</protein>
<evidence type="ECO:0000256" key="12">
    <source>
        <dbReference type="ARBA" id="ARBA00023012"/>
    </source>
</evidence>
<dbReference type="STRING" id="1178515.SY83_22315"/>
<dbReference type="Pfam" id="PF02518">
    <property type="entry name" value="HATPase_c"/>
    <property type="match status" value="1"/>
</dbReference>
<evidence type="ECO:0000259" key="16">
    <source>
        <dbReference type="PROSITE" id="PS50885"/>
    </source>
</evidence>
<evidence type="ECO:0000256" key="1">
    <source>
        <dbReference type="ARBA" id="ARBA00000085"/>
    </source>
</evidence>
<dbReference type="SMART" id="SM00387">
    <property type="entry name" value="HATPase_c"/>
    <property type="match status" value="1"/>
</dbReference>
<evidence type="ECO:0000256" key="7">
    <source>
        <dbReference type="ARBA" id="ARBA00022692"/>
    </source>
</evidence>
<evidence type="ECO:0000256" key="3">
    <source>
        <dbReference type="ARBA" id="ARBA00012438"/>
    </source>
</evidence>
<keyword evidence="7 14" id="KW-0812">Transmembrane</keyword>
<evidence type="ECO:0000256" key="14">
    <source>
        <dbReference type="SAM" id="Phobius"/>
    </source>
</evidence>
<feature type="transmembrane region" description="Helical" evidence="14">
    <location>
        <begin position="7"/>
        <end position="30"/>
    </location>
</feature>
<dbReference type="Gene3D" id="6.10.340.10">
    <property type="match status" value="1"/>
</dbReference>
<dbReference type="Gene3D" id="1.10.287.130">
    <property type="match status" value="1"/>
</dbReference>
<proteinExistence type="predicted"/>
<dbReference type="InterPro" id="IPR050428">
    <property type="entry name" value="TCS_sensor_his_kinase"/>
</dbReference>
<comment type="catalytic activity">
    <reaction evidence="1">
        <text>ATP + protein L-histidine = ADP + protein N-phospho-L-histidine.</text>
        <dbReference type="EC" id="2.7.13.3"/>
    </reaction>
</comment>
<dbReference type="InterPro" id="IPR005467">
    <property type="entry name" value="His_kinase_dom"/>
</dbReference>
<keyword evidence="18" id="KW-1185">Reference proteome</keyword>
<dbReference type="RefSeq" id="WP_068610578.1">
    <property type="nucleotide sequence ID" value="NZ_CP011388.1"/>
</dbReference>
<dbReference type="PRINTS" id="PR00344">
    <property type="entry name" value="BCTRLSENSOR"/>
</dbReference>
<dbReference type="FunFam" id="3.30.565.10:FF:000006">
    <property type="entry name" value="Sensor histidine kinase WalK"/>
    <property type="match status" value="1"/>
</dbReference>
<dbReference type="GO" id="GO:0005886">
    <property type="term" value="C:plasma membrane"/>
    <property type="evidence" value="ECO:0007669"/>
    <property type="project" value="UniProtKB-SubCell"/>
</dbReference>
<evidence type="ECO:0000256" key="6">
    <source>
        <dbReference type="ARBA" id="ARBA00022679"/>
    </source>
</evidence>
<dbReference type="SUPFAM" id="SSF158472">
    <property type="entry name" value="HAMP domain-like"/>
    <property type="match status" value="1"/>
</dbReference>
<dbReference type="Pfam" id="PF00672">
    <property type="entry name" value="HAMP"/>
    <property type="match status" value="1"/>
</dbReference>
<keyword evidence="4" id="KW-1003">Cell membrane</keyword>
<dbReference type="PROSITE" id="PS50885">
    <property type="entry name" value="HAMP"/>
    <property type="match status" value="1"/>
</dbReference>
<reference evidence="17 18" key="1">
    <citation type="submission" date="2015-01" db="EMBL/GenBank/DDBJ databases">
        <title>Paenibacillus swuensis/DY6/whole genome sequencing.</title>
        <authorList>
            <person name="Kim M.K."/>
            <person name="Srinivasan S."/>
            <person name="Lee J.-J."/>
        </authorList>
    </citation>
    <scope>NUCLEOTIDE SEQUENCE [LARGE SCALE GENOMIC DNA]</scope>
    <source>
        <strain evidence="17 18">DY6</strain>
    </source>
</reference>
<keyword evidence="10" id="KW-0067">ATP-binding</keyword>
<keyword evidence="5" id="KW-0597">Phosphoprotein</keyword>
<dbReference type="PANTHER" id="PTHR45436">
    <property type="entry name" value="SENSOR HISTIDINE KINASE YKOH"/>
    <property type="match status" value="1"/>
</dbReference>
<dbReference type="OrthoDB" id="9786919at2"/>
<dbReference type="FunFam" id="1.10.287.130:FF:000001">
    <property type="entry name" value="Two-component sensor histidine kinase"/>
    <property type="match status" value="1"/>
</dbReference>
<dbReference type="GO" id="GO:0000155">
    <property type="term" value="F:phosphorelay sensor kinase activity"/>
    <property type="evidence" value="ECO:0007669"/>
    <property type="project" value="InterPro"/>
</dbReference>
<dbReference type="PATRIC" id="fig|1178515.4.peg.4525"/>
<organism evidence="17 18">
    <name type="scientific">Paenibacillus swuensis</name>
    <dbReference type="NCBI Taxonomy" id="1178515"/>
    <lineage>
        <taxon>Bacteria</taxon>
        <taxon>Bacillati</taxon>
        <taxon>Bacillota</taxon>
        <taxon>Bacilli</taxon>
        <taxon>Bacillales</taxon>
        <taxon>Paenibacillaceae</taxon>
        <taxon>Paenibacillus</taxon>
    </lineage>
</organism>
<dbReference type="Gene3D" id="3.30.565.10">
    <property type="entry name" value="Histidine kinase-like ATPase, C-terminal domain"/>
    <property type="match status" value="1"/>
</dbReference>
<evidence type="ECO:0000256" key="4">
    <source>
        <dbReference type="ARBA" id="ARBA00022475"/>
    </source>
</evidence>
<dbReference type="PANTHER" id="PTHR45436:SF5">
    <property type="entry name" value="SENSOR HISTIDINE KINASE TRCS"/>
    <property type="match status" value="1"/>
</dbReference>
<name>A0A172TNL1_9BACL</name>
<keyword evidence="12" id="KW-0902">Two-component regulatory system</keyword>
<dbReference type="CDD" id="cd06225">
    <property type="entry name" value="HAMP"/>
    <property type="match status" value="1"/>
</dbReference>
<evidence type="ECO:0000259" key="15">
    <source>
        <dbReference type="PROSITE" id="PS50109"/>
    </source>
</evidence>
<dbReference type="InterPro" id="IPR003594">
    <property type="entry name" value="HATPase_dom"/>
</dbReference>
<dbReference type="CDD" id="cd00082">
    <property type="entry name" value="HisKA"/>
    <property type="match status" value="1"/>
</dbReference>
<keyword evidence="6" id="KW-0808">Transferase</keyword>
<dbReference type="EC" id="2.7.13.3" evidence="3"/>